<evidence type="ECO:0000256" key="3">
    <source>
        <dbReference type="ARBA" id="ARBA00022679"/>
    </source>
</evidence>
<evidence type="ECO:0000256" key="2">
    <source>
        <dbReference type="ARBA" id="ARBA00006464"/>
    </source>
</evidence>
<protein>
    <submittedName>
        <fullName evidence="9">Glycosyl transferase</fullName>
    </submittedName>
</protein>
<evidence type="ECO:0000256" key="4">
    <source>
        <dbReference type="ARBA" id="ARBA00022692"/>
    </source>
</evidence>
<dbReference type="PANTHER" id="PTHR30576:SF21">
    <property type="entry name" value="UDP-GLUCOSE:UNDECAPRENYL-PHOSPHATE GLUCOSE-1-PHOSPHATE TRANSFERASE"/>
    <property type="match status" value="1"/>
</dbReference>
<dbReference type="Gene3D" id="3.40.50.720">
    <property type="entry name" value="NAD(P)-binding Rossmann-like Domain"/>
    <property type="match status" value="1"/>
</dbReference>
<dbReference type="GO" id="GO:0016020">
    <property type="term" value="C:membrane"/>
    <property type="evidence" value="ECO:0007669"/>
    <property type="project" value="UniProtKB-SubCell"/>
</dbReference>
<feature type="transmembrane region" description="Helical" evidence="7">
    <location>
        <begin position="105"/>
        <end position="125"/>
    </location>
</feature>
<feature type="transmembrane region" description="Helical" evidence="7">
    <location>
        <begin position="79"/>
        <end position="99"/>
    </location>
</feature>
<evidence type="ECO:0000313" key="9">
    <source>
        <dbReference type="EMBL" id="BBO72925.1"/>
    </source>
</evidence>
<dbReference type="AlphaFoldDB" id="A0A5K7YWZ9"/>
<keyword evidence="5 7" id="KW-1133">Transmembrane helix</keyword>
<proteinExistence type="inferred from homology"/>
<accession>A0A5K7YWZ9</accession>
<keyword evidence="3 9" id="KW-0808">Transferase</keyword>
<dbReference type="InterPro" id="IPR003362">
    <property type="entry name" value="Bact_transf"/>
</dbReference>
<dbReference type="EMBL" id="AP021875">
    <property type="protein sequence ID" value="BBO72925.1"/>
    <property type="molecule type" value="Genomic_DNA"/>
</dbReference>
<feature type="transmembrane region" description="Helical" evidence="7">
    <location>
        <begin position="47"/>
        <end position="67"/>
    </location>
</feature>
<organism evidence="9 10">
    <name type="scientific">Desulfosarcina widdelii</name>
    <dbReference type="NCBI Taxonomy" id="947919"/>
    <lineage>
        <taxon>Bacteria</taxon>
        <taxon>Pseudomonadati</taxon>
        <taxon>Thermodesulfobacteriota</taxon>
        <taxon>Desulfobacteria</taxon>
        <taxon>Desulfobacterales</taxon>
        <taxon>Desulfosarcinaceae</taxon>
        <taxon>Desulfosarcina</taxon>
    </lineage>
</organism>
<dbReference type="Proteomes" id="UP000427769">
    <property type="component" value="Chromosome"/>
</dbReference>
<dbReference type="InterPro" id="IPR017464">
    <property type="entry name" value="Sugar_tfrase_EpsB_2"/>
</dbReference>
<keyword evidence="6 7" id="KW-0472">Membrane</keyword>
<dbReference type="OrthoDB" id="9808602at2"/>
<dbReference type="Pfam" id="PF02397">
    <property type="entry name" value="Bac_transf"/>
    <property type="match status" value="1"/>
</dbReference>
<reference evidence="9 10" key="1">
    <citation type="submission" date="2019-11" db="EMBL/GenBank/DDBJ databases">
        <title>Comparative genomics of hydrocarbon-degrading Desulfosarcina strains.</title>
        <authorList>
            <person name="Watanabe M."/>
            <person name="Kojima H."/>
            <person name="Fukui M."/>
        </authorList>
    </citation>
    <scope>NUCLEOTIDE SEQUENCE [LARGE SCALE GENOMIC DNA]</scope>
    <source>
        <strain evidence="9 10">PP31</strain>
    </source>
</reference>
<gene>
    <name evidence="9" type="ORF">DSCW_03420</name>
</gene>
<dbReference type="NCBIfam" id="TIGR03025">
    <property type="entry name" value="EPS_sugtrans"/>
    <property type="match status" value="1"/>
</dbReference>
<keyword evidence="10" id="KW-1185">Reference proteome</keyword>
<evidence type="ECO:0000313" key="10">
    <source>
        <dbReference type="Proteomes" id="UP000427769"/>
    </source>
</evidence>
<evidence type="ECO:0000256" key="5">
    <source>
        <dbReference type="ARBA" id="ARBA00022989"/>
    </source>
</evidence>
<keyword evidence="4 7" id="KW-0812">Transmembrane</keyword>
<evidence type="ECO:0000256" key="7">
    <source>
        <dbReference type="SAM" id="Phobius"/>
    </source>
</evidence>
<dbReference type="Pfam" id="PF13727">
    <property type="entry name" value="CoA_binding_3"/>
    <property type="match status" value="1"/>
</dbReference>
<feature type="transmembrane region" description="Helical" evidence="7">
    <location>
        <begin position="12"/>
        <end position="35"/>
    </location>
</feature>
<evidence type="ECO:0000259" key="8">
    <source>
        <dbReference type="Pfam" id="PF02397"/>
    </source>
</evidence>
<dbReference type="GO" id="GO:0089702">
    <property type="term" value="F:undecaprenyl-phosphate glucose phosphotransferase activity"/>
    <property type="evidence" value="ECO:0007669"/>
    <property type="project" value="TreeGrafter"/>
</dbReference>
<feature type="domain" description="Bacterial sugar transferase" evidence="8">
    <location>
        <begin position="275"/>
        <end position="458"/>
    </location>
</feature>
<dbReference type="PANTHER" id="PTHR30576">
    <property type="entry name" value="COLANIC BIOSYNTHESIS UDP-GLUCOSE LIPID CARRIER TRANSFERASE"/>
    <property type="match status" value="1"/>
</dbReference>
<dbReference type="GO" id="GO:0009242">
    <property type="term" value="P:colanic acid biosynthetic process"/>
    <property type="evidence" value="ECO:0007669"/>
    <property type="project" value="TreeGrafter"/>
</dbReference>
<comment type="similarity">
    <text evidence="2">Belongs to the bacterial sugar transferase family.</text>
</comment>
<name>A0A5K7YWZ9_9BACT</name>
<comment type="subcellular location">
    <subcellularLocation>
        <location evidence="1">Membrane</location>
        <topology evidence="1">Multi-pass membrane protein</topology>
    </subcellularLocation>
</comment>
<sequence>MLRIFKQYYPVRNAFFVVGEGLFIFFSVIISSWLLIGHEFFIEDHALLLKTLLISVVCQLFLYYNDLYDLNVTDTYQELFIRLLQALGASAIFLAIIYFLFPACIIGRGIFILSICFVITFIVLWRVGYTHVLNRGLFDKKIVLLGSGELAGNIAKEISDSKDCGYRIAAVVNGQNIDEQRFKGVSARICKNGYDGLCKEAKELKIDKIVVAIEERRIGFPIRQLLQCRVDGIEVIEGTSFYEMLTGKLIVEKINPSWLIFSEGFRKSWMRRVIKRTGDLLLSIIMLILLAPILIVVAILIKLDSKGPVFFSQERVGEKRKPYMVHKFRSMVQDAEKQSGPVWAQSNDSRVTRVGRFIRKWRIDEFPQLFNVIKGEMSFVGPRPEREFFVKELEEAIPYYGERFSVKPGVTGWAQVSYPYGASVEDAKEKLNYDLFYIKNMSIFMDMMVVMRTVKTVLFGEGAR</sequence>
<dbReference type="InterPro" id="IPR017475">
    <property type="entry name" value="EPS_sugar_tfrase"/>
</dbReference>
<dbReference type="KEGG" id="dwd:DSCW_03420"/>
<evidence type="ECO:0000256" key="1">
    <source>
        <dbReference type="ARBA" id="ARBA00004141"/>
    </source>
</evidence>
<dbReference type="RefSeq" id="WP_155302087.1">
    <property type="nucleotide sequence ID" value="NZ_AP021875.1"/>
</dbReference>
<feature type="transmembrane region" description="Helical" evidence="7">
    <location>
        <begin position="280"/>
        <end position="301"/>
    </location>
</feature>
<dbReference type="NCBIfam" id="TIGR03013">
    <property type="entry name" value="EpsB_2"/>
    <property type="match status" value="1"/>
</dbReference>
<evidence type="ECO:0000256" key="6">
    <source>
        <dbReference type="ARBA" id="ARBA00023136"/>
    </source>
</evidence>